<proteinExistence type="predicted"/>
<comment type="caution">
    <text evidence="1">The sequence shown here is derived from an EMBL/GenBank/DDBJ whole genome shotgun (WGS) entry which is preliminary data.</text>
</comment>
<evidence type="ECO:0000313" key="2">
    <source>
        <dbReference type="Proteomes" id="UP001165121"/>
    </source>
</evidence>
<dbReference type="OrthoDB" id="90327at2759"/>
<sequence>MGKWMTIDNKRELIRKHAATPVMTQAQLAKWAKKEFRLRDPPARNTISDILRNTGTIMKEAYGQGKRRKPLNMKAPALERRLEGWIEKAEQRGICLNRKVITRKAKKLCFEVVGGGRARCGLVCGLDVGIPQQALASLSSKTWRSGLS</sequence>
<gene>
    <name evidence="1" type="ORF">Pfra01_000041800</name>
</gene>
<name>A0A9W6TM63_9STRA</name>
<evidence type="ECO:0000313" key="1">
    <source>
        <dbReference type="EMBL" id="GMF15408.1"/>
    </source>
</evidence>
<dbReference type="Proteomes" id="UP001165121">
    <property type="component" value="Unassembled WGS sequence"/>
</dbReference>
<protein>
    <submittedName>
        <fullName evidence="1">Unnamed protein product</fullName>
    </submittedName>
</protein>
<reference evidence="1" key="1">
    <citation type="submission" date="2023-04" db="EMBL/GenBank/DDBJ databases">
        <title>Phytophthora fragariaefolia NBRC 109709.</title>
        <authorList>
            <person name="Ichikawa N."/>
            <person name="Sato H."/>
            <person name="Tonouchi N."/>
        </authorList>
    </citation>
    <scope>NUCLEOTIDE SEQUENCE</scope>
    <source>
        <strain evidence="1">NBRC 109709</strain>
    </source>
</reference>
<dbReference type="Gene3D" id="1.10.10.60">
    <property type="entry name" value="Homeodomain-like"/>
    <property type="match status" value="1"/>
</dbReference>
<accession>A0A9W6TM63</accession>
<dbReference type="EMBL" id="BSXT01000034">
    <property type="protein sequence ID" value="GMF15408.1"/>
    <property type="molecule type" value="Genomic_DNA"/>
</dbReference>
<keyword evidence="2" id="KW-1185">Reference proteome</keyword>
<organism evidence="1 2">
    <name type="scientific">Phytophthora fragariaefolia</name>
    <dbReference type="NCBI Taxonomy" id="1490495"/>
    <lineage>
        <taxon>Eukaryota</taxon>
        <taxon>Sar</taxon>
        <taxon>Stramenopiles</taxon>
        <taxon>Oomycota</taxon>
        <taxon>Peronosporomycetes</taxon>
        <taxon>Peronosporales</taxon>
        <taxon>Peronosporaceae</taxon>
        <taxon>Phytophthora</taxon>
    </lineage>
</organism>
<dbReference type="AlphaFoldDB" id="A0A9W6TM63"/>